<sequence length="112" mass="12454">MRSLGSMRRFVEEMRAVLAAATVVWLGLSPKVERIRFTSSKDDVIHFIIATPKDDGATSMFAGLLASLHEDASSDDRYEAEPSEVPPVEATLHLVLALSAELPKLEHHPTWW</sequence>
<evidence type="ECO:0000313" key="1">
    <source>
        <dbReference type="EMBL" id="PKI49014.1"/>
    </source>
</evidence>
<gene>
    <name evidence="1" type="ORF">CRG98_030601</name>
</gene>
<evidence type="ECO:0000313" key="2">
    <source>
        <dbReference type="Proteomes" id="UP000233551"/>
    </source>
</evidence>
<accession>A0A2I0IYF0</accession>
<name>A0A2I0IYF0_PUNGR</name>
<protein>
    <submittedName>
        <fullName evidence="1">Uncharacterized protein</fullName>
    </submittedName>
</protein>
<dbReference type="Proteomes" id="UP000233551">
    <property type="component" value="Unassembled WGS sequence"/>
</dbReference>
<organism evidence="1 2">
    <name type="scientific">Punica granatum</name>
    <name type="common">Pomegranate</name>
    <dbReference type="NCBI Taxonomy" id="22663"/>
    <lineage>
        <taxon>Eukaryota</taxon>
        <taxon>Viridiplantae</taxon>
        <taxon>Streptophyta</taxon>
        <taxon>Embryophyta</taxon>
        <taxon>Tracheophyta</taxon>
        <taxon>Spermatophyta</taxon>
        <taxon>Magnoliopsida</taxon>
        <taxon>eudicotyledons</taxon>
        <taxon>Gunneridae</taxon>
        <taxon>Pentapetalae</taxon>
        <taxon>rosids</taxon>
        <taxon>malvids</taxon>
        <taxon>Myrtales</taxon>
        <taxon>Lythraceae</taxon>
        <taxon>Punica</taxon>
    </lineage>
</organism>
<comment type="caution">
    <text evidence="1">The sequence shown here is derived from an EMBL/GenBank/DDBJ whole genome shotgun (WGS) entry which is preliminary data.</text>
</comment>
<keyword evidence="2" id="KW-1185">Reference proteome</keyword>
<dbReference type="AlphaFoldDB" id="A0A2I0IYF0"/>
<reference evidence="1 2" key="1">
    <citation type="submission" date="2017-11" db="EMBL/GenBank/DDBJ databases">
        <title>De-novo sequencing of pomegranate (Punica granatum L.) genome.</title>
        <authorList>
            <person name="Akparov Z."/>
            <person name="Amiraslanov A."/>
            <person name="Hajiyeva S."/>
            <person name="Abbasov M."/>
            <person name="Kaur K."/>
            <person name="Hamwieh A."/>
            <person name="Solovyev V."/>
            <person name="Salamov A."/>
            <person name="Braich B."/>
            <person name="Kosarev P."/>
            <person name="Mahmoud A."/>
            <person name="Hajiyev E."/>
            <person name="Babayeva S."/>
            <person name="Izzatullayeva V."/>
            <person name="Mammadov A."/>
            <person name="Mammadov A."/>
            <person name="Sharifova S."/>
            <person name="Ojaghi J."/>
            <person name="Eynullazada K."/>
            <person name="Bayramov B."/>
            <person name="Abdulazimova A."/>
            <person name="Shahmuradov I."/>
        </authorList>
    </citation>
    <scope>NUCLEOTIDE SEQUENCE [LARGE SCALE GENOMIC DNA]</scope>
    <source>
        <strain evidence="2">cv. AG2017</strain>
        <tissue evidence="1">Leaf</tissue>
    </source>
</reference>
<proteinExistence type="predicted"/>
<dbReference type="EMBL" id="PGOL01002298">
    <property type="protein sequence ID" value="PKI49014.1"/>
    <property type="molecule type" value="Genomic_DNA"/>
</dbReference>